<evidence type="ECO:0000313" key="1">
    <source>
        <dbReference type="EMBL" id="KAJ9112926.1"/>
    </source>
</evidence>
<dbReference type="EMBL" id="JASBWR010000003">
    <property type="protein sequence ID" value="KAJ9112926.1"/>
    <property type="molecule type" value="Genomic_DNA"/>
</dbReference>
<proteinExistence type="predicted"/>
<comment type="caution">
    <text evidence="1">The sequence shown here is derived from an EMBL/GenBank/DDBJ whole genome shotgun (WGS) entry which is preliminary data.</text>
</comment>
<name>A0ACC2WN94_9TREE</name>
<dbReference type="Proteomes" id="UP001241377">
    <property type="component" value="Unassembled WGS sequence"/>
</dbReference>
<sequence>MSQEKSLDDLFLELRQATSGETTEEKDEFRKIQNQLSKLPKLQSALEQQEEGPTKTRDITKINDPIVIKHTKKEDDSAGANWFGLSRPELTPQIKRDLAIIQQRSALDPKRHYKKEKWQIPKYFATGTIIQGNTEFYSSRMLRRSRGQTLAEEILNDGDANKFFKRKYAEIQQQKTSGRKAHYKAVKERRKRY</sequence>
<organism evidence="1 2">
    <name type="scientific">Naganishia cerealis</name>
    <dbReference type="NCBI Taxonomy" id="610337"/>
    <lineage>
        <taxon>Eukaryota</taxon>
        <taxon>Fungi</taxon>
        <taxon>Dikarya</taxon>
        <taxon>Basidiomycota</taxon>
        <taxon>Agaricomycotina</taxon>
        <taxon>Tremellomycetes</taxon>
        <taxon>Filobasidiales</taxon>
        <taxon>Filobasidiaceae</taxon>
        <taxon>Naganishia</taxon>
    </lineage>
</organism>
<evidence type="ECO:0000313" key="2">
    <source>
        <dbReference type="Proteomes" id="UP001241377"/>
    </source>
</evidence>
<keyword evidence="2" id="KW-1185">Reference proteome</keyword>
<gene>
    <name evidence="1" type="ORF">QFC19_000481</name>
</gene>
<accession>A0ACC2WN94</accession>
<reference evidence="1" key="1">
    <citation type="submission" date="2023-04" db="EMBL/GenBank/DDBJ databases">
        <title>Draft Genome sequencing of Naganishia species isolated from polar environments using Oxford Nanopore Technology.</title>
        <authorList>
            <person name="Leo P."/>
            <person name="Venkateswaran K."/>
        </authorList>
    </citation>
    <scope>NUCLEOTIDE SEQUENCE</scope>
    <source>
        <strain evidence="1">MNA-CCFEE 5261</strain>
    </source>
</reference>
<protein>
    <submittedName>
        <fullName evidence="1">Uncharacterized protein</fullName>
    </submittedName>
</protein>